<dbReference type="NCBIfam" id="TIGR04025">
    <property type="entry name" value="PPOX_FMN_DR2398"/>
    <property type="match status" value="1"/>
</dbReference>
<dbReference type="EMBL" id="UINC01128221">
    <property type="protein sequence ID" value="SVD07828.1"/>
    <property type="molecule type" value="Genomic_DNA"/>
</dbReference>
<accession>A0A382SF75</accession>
<feature type="domain" description="Pyridoxamine 5'-phosphate oxidase N-terminal" evidence="1">
    <location>
        <begin position="31"/>
        <end position="130"/>
    </location>
</feature>
<dbReference type="InterPro" id="IPR012349">
    <property type="entry name" value="Split_barrel_FMN-bd"/>
</dbReference>
<evidence type="ECO:0000313" key="2">
    <source>
        <dbReference type="EMBL" id="SVD07828.1"/>
    </source>
</evidence>
<dbReference type="AlphaFoldDB" id="A0A382SF75"/>
<name>A0A382SF75_9ZZZZ</name>
<dbReference type="PANTHER" id="PTHR42815">
    <property type="entry name" value="FAD-BINDING, PUTATIVE (AFU_ORTHOLOGUE AFUA_6G07600)-RELATED"/>
    <property type="match status" value="1"/>
</dbReference>
<evidence type="ECO:0000259" key="1">
    <source>
        <dbReference type="Pfam" id="PF01243"/>
    </source>
</evidence>
<dbReference type="InterPro" id="IPR011576">
    <property type="entry name" value="Pyridox_Oxase_N"/>
</dbReference>
<dbReference type="PANTHER" id="PTHR42815:SF2">
    <property type="entry name" value="FAD-BINDING, PUTATIVE (AFU_ORTHOLOGUE AFUA_6G07600)-RELATED"/>
    <property type="match status" value="1"/>
</dbReference>
<reference evidence="2" key="1">
    <citation type="submission" date="2018-05" db="EMBL/GenBank/DDBJ databases">
        <authorList>
            <person name="Lanie J.A."/>
            <person name="Ng W.-L."/>
            <person name="Kazmierczak K.M."/>
            <person name="Andrzejewski T.M."/>
            <person name="Davidsen T.M."/>
            <person name="Wayne K.J."/>
            <person name="Tettelin H."/>
            <person name="Glass J.I."/>
            <person name="Rusch D."/>
            <person name="Podicherti R."/>
            <person name="Tsui H.-C.T."/>
            <person name="Winkler M.E."/>
        </authorList>
    </citation>
    <scope>NUCLEOTIDE SEQUENCE</scope>
</reference>
<gene>
    <name evidence="2" type="ORF">METZ01_LOCUS360682</name>
</gene>
<dbReference type="InterPro" id="IPR024029">
    <property type="entry name" value="Pyridox_Oxase_FMN-dep"/>
</dbReference>
<dbReference type="Gene3D" id="2.30.110.10">
    <property type="entry name" value="Electron Transport, Fmn-binding Protein, Chain A"/>
    <property type="match status" value="1"/>
</dbReference>
<protein>
    <recommendedName>
        <fullName evidence="1">Pyridoxamine 5'-phosphate oxidase N-terminal domain-containing protein</fullName>
    </recommendedName>
</protein>
<sequence>MSLKSIKSKTQLRTLYKNPDEMSVKKSLPKLDKHLKHFINLSPFLVLSTFRDDGFCDASPRGDAPGFVRILDDNNLFLPDRPGNNRLDSLTNIIKNPGIGLLFMIPGLDMTLRANGKAHIVSDITLLEPSMVNKRIPKSGLKIKINECYIHCGKAIRRSKIWSNEMHIKKGTFPSIGKIIKDQLAPPGMTVEDLDNFAEEAYKNTLY</sequence>
<proteinExistence type="predicted"/>
<dbReference type="Pfam" id="PF01243">
    <property type="entry name" value="PNPOx_N"/>
    <property type="match status" value="1"/>
</dbReference>
<dbReference type="SUPFAM" id="SSF50475">
    <property type="entry name" value="FMN-binding split barrel"/>
    <property type="match status" value="1"/>
</dbReference>
<organism evidence="2">
    <name type="scientific">marine metagenome</name>
    <dbReference type="NCBI Taxonomy" id="408172"/>
    <lineage>
        <taxon>unclassified sequences</taxon>
        <taxon>metagenomes</taxon>
        <taxon>ecological metagenomes</taxon>
    </lineage>
</organism>